<reference evidence="3" key="1">
    <citation type="submission" date="2017-02" db="EMBL/GenBank/DDBJ databases">
        <authorList>
            <person name="Varghese N."/>
            <person name="Submissions S."/>
        </authorList>
    </citation>
    <scope>NUCLEOTIDE SEQUENCE [LARGE SCALE GENOMIC DNA]</scope>
    <source>
        <strain evidence="3">DSM 23405</strain>
    </source>
</reference>
<dbReference type="PANTHER" id="PTHR12526">
    <property type="entry name" value="GLYCOSYLTRANSFERASE"/>
    <property type="match status" value="1"/>
</dbReference>
<evidence type="ECO:0000313" key="3">
    <source>
        <dbReference type="Proteomes" id="UP000190230"/>
    </source>
</evidence>
<dbReference type="STRING" id="241145.SAMN05660776_2044"/>
<accession>A0A1T5CM73</accession>
<gene>
    <name evidence="2" type="ORF">SAMN05660776_2044</name>
</gene>
<dbReference type="AlphaFoldDB" id="A0A1T5CM73"/>
<dbReference type="EMBL" id="FUYY01000003">
    <property type="protein sequence ID" value="SKB60494.1"/>
    <property type="molecule type" value="Genomic_DNA"/>
</dbReference>
<dbReference type="InterPro" id="IPR001296">
    <property type="entry name" value="Glyco_trans_1"/>
</dbReference>
<sequence length="337" mass="38667">MKNLLYIGNELELRGGSPTSIDQLTPLFRKEGFEVKTSSAKKNQFLRLFEMMTAIIRNKSWVDVVLIDTYSTRNFWYAVLTAELCSKLNLDYILLLHGGDLPERLKNNPKLSASLFKKAKLNIAPSLYLFREFQQAGFRNLKYIPNSIFLEDYPFKKRKILKPKLLWVRAFAEIYNPILAIKVLEELLKKYPEAELCMVGPEKDESYKKCGNYAEKNKLRVKFAGKLTKSEWSKLSKEYDIFLNTTNVDNTPVSLIEAMALGFPIISTNVGGIPYLLQDQETGLLVPPKNKSAMVDAISNLLENPHLAESLSQNARNQAEKFDWEIVKEEWKEVLLA</sequence>
<feature type="domain" description="Glycosyl transferase family 1" evidence="1">
    <location>
        <begin position="162"/>
        <end position="317"/>
    </location>
</feature>
<evidence type="ECO:0000259" key="1">
    <source>
        <dbReference type="Pfam" id="PF00534"/>
    </source>
</evidence>
<dbReference type="OrthoDB" id="139410at2"/>
<protein>
    <submittedName>
        <fullName evidence="2">Glycosyltransferase involved in cell wall bisynthesis</fullName>
    </submittedName>
</protein>
<evidence type="ECO:0000313" key="2">
    <source>
        <dbReference type="EMBL" id="SKB60494.1"/>
    </source>
</evidence>
<dbReference type="GO" id="GO:0016757">
    <property type="term" value="F:glycosyltransferase activity"/>
    <property type="evidence" value="ECO:0007669"/>
    <property type="project" value="InterPro"/>
</dbReference>
<dbReference type="Proteomes" id="UP000190230">
    <property type="component" value="Unassembled WGS sequence"/>
</dbReference>
<dbReference type="RefSeq" id="WP_079720908.1">
    <property type="nucleotide sequence ID" value="NZ_FUYY01000003.1"/>
</dbReference>
<dbReference type="Pfam" id="PF00534">
    <property type="entry name" value="Glycos_transf_1"/>
    <property type="match status" value="1"/>
</dbReference>
<dbReference type="Gene3D" id="3.40.50.2000">
    <property type="entry name" value="Glycogen Phosphorylase B"/>
    <property type="match status" value="2"/>
</dbReference>
<keyword evidence="2" id="KW-0808">Transferase</keyword>
<proteinExistence type="predicted"/>
<dbReference type="SUPFAM" id="SSF53756">
    <property type="entry name" value="UDP-Glycosyltransferase/glycogen phosphorylase"/>
    <property type="match status" value="1"/>
</dbReference>
<dbReference type="CDD" id="cd03801">
    <property type="entry name" value="GT4_PimA-like"/>
    <property type="match status" value="1"/>
</dbReference>
<keyword evidence="3" id="KW-1185">Reference proteome</keyword>
<name>A0A1T5CM73_9FLAO</name>
<organism evidence="2 3">
    <name type="scientific">Salegentibacter holothuriorum</name>
    <dbReference type="NCBI Taxonomy" id="241145"/>
    <lineage>
        <taxon>Bacteria</taxon>
        <taxon>Pseudomonadati</taxon>
        <taxon>Bacteroidota</taxon>
        <taxon>Flavobacteriia</taxon>
        <taxon>Flavobacteriales</taxon>
        <taxon>Flavobacteriaceae</taxon>
        <taxon>Salegentibacter</taxon>
    </lineage>
</organism>